<dbReference type="Proteomes" id="UP000179003">
    <property type="component" value="Unassembled WGS sequence"/>
</dbReference>
<proteinExistence type="predicted"/>
<evidence type="ECO:0000313" key="2">
    <source>
        <dbReference type="Proteomes" id="UP000179003"/>
    </source>
</evidence>
<organism evidence="1 2">
    <name type="scientific">Candidatus Campbellbacteria bacterium RIFOXYC2_FULL_35_25</name>
    <dbReference type="NCBI Taxonomy" id="1797582"/>
    <lineage>
        <taxon>Bacteria</taxon>
        <taxon>Candidatus Campbelliibacteriota</taxon>
    </lineage>
</organism>
<reference evidence="1 2" key="1">
    <citation type="journal article" date="2016" name="Nat. Commun.">
        <title>Thousands of microbial genomes shed light on interconnected biogeochemical processes in an aquifer system.</title>
        <authorList>
            <person name="Anantharaman K."/>
            <person name="Brown C.T."/>
            <person name="Hug L.A."/>
            <person name="Sharon I."/>
            <person name="Castelle C.J."/>
            <person name="Probst A.J."/>
            <person name="Thomas B.C."/>
            <person name="Singh A."/>
            <person name="Wilkins M.J."/>
            <person name="Karaoz U."/>
            <person name="Brodie E.L."/>
            <person name="Williams K.H."/>
            <person name="Hubbard S.S."/>
            <person name="Banfield J.F."/>
        </authorList>
    </citation>
    <scope>NUCLEOTIDE SEQUENCE [LARGE SCALE GENOMIC DNA]</scope>
</reference>
<sequence>MKNKDFRLIGILITAGILLVVAGSGYYYTQVKPENIISGYHEYDLNKETEEEAKDMVDEKRVVFKGKESFVKIEGPNSYVILDENSKEIVVDERNTFGGNIVSRGTFNKLNFSPKGSYLTYSSTGWEYEGKNIYDIEKKEKVATFPMSNFLEFTSDEKFLITCASSPMAGDYYGKVLTLPDFREIYDIFKNGETLEYMTLDCEIDKENKIVKYNLSDYYGDEDSSDNQEKIIEYSLELRDVIR</sequence>
<dbReference type="AlphaFoldDB" id="A0A1F5EIC6"/>
<accession>A0A1F5EIC6</accession>
<dbReference type="EMBL" id="MFAE01000008">
    <property type="protein sequence ID" value="OGD67158.1"/>
    <property type="molecule type" value="Genomic_DNA"/>
</dbReference>
<evidence type="ECO:0000313" key="1">
    <source>
        <dbReference type="EMBL" id="OGD67158.1"/>
    </source>
</evidence>
<comment type="caution">
    <text evidence="1">The sequence shown here is derived from an EMBL/GenBank/DDBJ whole genome shotgun (WGS) entry which is preliminary data.</text>
</comment>
<gene>
    <name evidence="1" type="ORF">A2442_02050</name>
</gene>
<name>A0A1F5EIC6_9BACT</name>
<protein>
    <submittedName>
        <fullName evidence="1">Uncharacterized protein</fullName>
    </submittedName>
</protein>